<feature type="domain" description="N-acetylmuramoyl-L-alanine amidase" evidence="6">
    <location>
        <begin position="433"/>
        <end position="570"/>
    </location>
</feature>
<organism evidence="8 9">
    <name type="scientific">Diabrotica virgifera virgifera</name>
    <name type="common">western corn rootworm</name>
    <dbReference type="NCBI Taxonomy" id="50390"/>
    <lineage>
        <taxon>Eukaryota</taxon>
        <taxon>Metazoa</taxon>
        <taxon>Ecdysozoa</taxon>
        <taxon>Arthropoda</taxon>
        <taxon>Hexapoda</taxon>
        <taxon>Insecta</taxon>
        <taxon>Pterygota</taxon>
        <taxon>Neoptera</taxon>
        <taxon>Endopterygota</taxon>
        <taxon>Coleoptera</taxon>
        <taxon>Polyphaga</taxon>
        <taxon>Cucujiformia</taxon>
        <taxon>Chrysomeloidea</taxon>
        <taxon>Chrysomelidae</taxon>
        <taxon>Galerucinae</taxon>
        <taxon>Diabroticina</taxon>
        <taxon>Diabroticites</taxon>
        <taxon>Diabrotica</taxon>
    </lineage>
</organism>
<sequence length="587" mass="65586">MPQAILPRPLENPCFEDDNKRQLKSYHENEVDTIDISAVNPDDDETEEEEEEIVDYDNAIVVNDQPHLPHFGSVSVVNSNDVHFGNKTVYKGPVTIKQFVYPKSDVTSEVFSNLSEVTGLNELNSITGGNKVLHSEGVDNASFVKEDLEIGRDKAEEREQETDSVTDRIRKSITYVKAFPCKKPKQTLLLVFLLILSLTTISAILIWRNPTRVIQIDQNKDNEEEDKNEPIDYTADTNAAPKEKLRIVTRINWLAKPPSGPINNLTLPVSLVVINHSATESCNSQASCVYQAHAIQAFHMESRNWSDVGYSFMIGGDGAVYEGRSWTKEGAHTLGVNDKSIGIAFIGTYTDHVPPALMLNAFHNLVNKGVNDGYITKDYKVMGARQFSGTESPGKAFYDVIKTWVHWSEKLSYVNGTTGDLRIIKRIFWVAQPPSGPRNNLTLPVHAVIIHHTDTESCDTKGACILQTRTIQTYDIESRSLNDIAYNFLIGGDGAVYEGRGWKVEGAHTLGANDKSFGVAFIGTFSKELPPKIMVTVFYKLVDIAIQKGYLTKNYKIMAARQFSGIESPGKAFYELIKSWPQWSEKL</sequence>
<keyword evidence="5" id="KW-0472">Membrane</keyword>
<keyword evidence="2" id="KW-0399">Innate immunity</keyword>
<proteinExistence type="inferred from homology"/>
<evidence type="ECO:0000256" key="2">
    <source>
        <dbReference type="ARBA" id="ARBA00022588"/>
    </source>
</evidence>
<evidence type="ECO:0000313" key="9">
    <source>
        <dbReference type="Proteomes" id="UP001652700"/>
    </source>
</evidence>
<evidence type="ECO:0000259" key="6">
    <source>
        <dbReference type="SMART" id="SM00644"/>
    </source>
</evidence>
<evidence type="ECO:0000256" key="4">
    <source>
        <dbReference type="SAM" id="MobiDB-lite"/>
    </source>
</evidence>
<dbReference type="InterPro" id="IPR006619">
    <property type="entry name" value="PGRP_domain_met/bac"/>
</dbReference>
<dbReference type="InterPro" id="IPR015510">
    <property type="entry name" value="PGRP"/>
</dbReference>
<feature type="domain" description="Peptidoglycan recognition protein family" evidence="7">
    <location>
        <begin position="421"/>
        <end position="564"/>
    </location>
</feature>
<evidence type="ECO:0000259" key="7">
    <source>
        <dbReference type="SMART" id="SM00701"/>
    </source>
</evidence>
<dbReference type="PANTHER" id="PTHR11022">
    <property type="entry name" value="PEPTIDOGLYCAN RECOGNITION PROTEIN"/>
    <property type="match status" value="1"/>
</dbReference>
<protein>
    <recommendedName>
        <fullName evidence="10">Peptidoglycan-recognition protein LC-like</fullName>
    </recommendedName>
</protein>
<feature type="transmembrane region" description="Helical" evidence="5">
    <location>
        <begin position="187"/>
        <end position="207"/>
    </location>
</feature>
<dbReference type="CDD" id="cd06583">
    <property type="entry name" value="PGRP"/>
    <property type="match status" value="2"/>
</dbReference>
<name>A0ABM5KY22_DIAVI</name>
<dbReference type="Pfam" id="PF01510">
    <property type="entry name" value="Amidase_2"/>
    <property type="match status" value="2"/>
</dbReference>
<evidence type="ECO:0000313" key="8">
    <source>
        <dbReference type="EnsemblMetazoa" id="XP_050515093.1"/>
    </source>
</evidence>
<dbReference type="PANTHER" id="PTHR11022:SF41">
    <property type="entry name" value="PEPTIDOGLYCAN-RECOGNITION PROTEIN LC-RELATED"/>
    <property type="match status" value="1"/>
</dbReference>
<dbReference type="Proteomes" id="UP001652700">
    <property type="component" value="Unplaced"/>
</dbReference>
<evidence type="ECO:0000256" key="3">
    <source>
        <dbReference type="ARBA" id="ARBA00022859"/>
    </source>
</evidence>
<keyword evidence="3" id="KW-0391">Immunity</keyword>
<dbReference type="RefSeq" id="XP_050515093.1">
    <property type="nucleotide sequence ID" value="XM_050659136.1"/>
</dbReference>
<evidence type="ECO:0008006" key="10">
    <source>
        <dbReference type="Google" id="ProtNLM"/>
    </source>
</evidence>
<dbReference type="InterPro" id="IPR002502">
    <property type="entry name" value="Amidase_domain"/>
</dbReference>
<dbReference type="GeneID" id="114334144"/>
<dbReference type="EnsemblMetazoa" id="XM_050659136.1">
    <property type="protein sequence ID" value="XP_050515093.1"/>
    <property type="gene ID" value="LOC114334144"/>
</dbReference>
<accession>A0ABM5KY22</accession>
<dbReference type="SMART" id="SM00644">
    <property type="entry name" value="Ami_2"/>
    <property type="match status" value="2"/>
</dbReference>
<keyword evidence="5" id="KW-0812">Transmembrane</keyword>
<dbReference type="Gene3D" id="3.40.80.10">
    <property type="entry name" value="Peptidoglycan recognition protein-like"/>
    <property type="match status" value="2"/>
</dbReference>
<dbReference type="SUPFAM" id="SSF55846">
    <property type="entry name" value="N-acetylmuramoyl-L-alanine amidase-like"/>
    <property type="match status" value="2"/>
</dbReference>
<dbReference type="InterPro" id="IPR036505">
    <property type="entry name" value="Amidase/PGRP_sf"/>
</dbReference>
<comment type="similarity">
    <text evidence="1">Belongs to the N-acetylmuramoyl-L-alanine amidase 2 family.</text>
</comment>
<feature type="domain" description="Peptidoglycan recognition protein family" evidence="7">
    <location>
        <begin position="245"/>
        <end position="388"/>
    </location>
</feature>
<evidence type="ECO:0000256" key="5">
    <source>
        <dbReference type="SAM" id="Phobius"/>
    </source>
</evidence>
<evidence type="ECO:0000256" key="1">
    <source>
        <dbReference type="ARBA" id="ARBA00007553"/>
    </source>
</evidence>
<keyword evidence="9" id="KW-1185">Reference proteome</keyword>
<reference evidence="8" key="1">
    <citation type="submission" date="2025-05" db="UniProtKB">
        <authorList>
            <consortium name="EnsemblMetazoa"/>
        </authorList>
    </citation>
    <scope>IDENTIFICATION</scope>
</reference>
<dbReference type="SMART" id="SM00701">
    <property type="entry name" value="PGRP"/>
    <property type="match status" value="2"/>
</dbReference>
<keyword evidence="5" id="KW-1133">Transmembrane helix</keyword>
<feature type="region of interest" description="Disordered" evidence="4">
    <location>
        <begin position="25"/>
        <end position="46"/>
    </location>
</feature>
<feature type="domain" description="N-acetylmuramoyl-L-alanine amidase" evidence="6">
    <location>
        <begin position="257"/>
        <end position="394"/>
    </location>
</feature>